<organism evidence="2 3">
    <name type="scientific">Rummeliibacillus stabekisii</name>
    <dbReference type="NCBI Taxonomy" id="241244"/>
    <lineage>
        <taxon>Bacteria</taxon>
        <taxon>Bacillati</taxon>
        <taxon>Bacillota</taxon>
        <taxon>Bacilli</taxon>
        <taxon>Bacillales</taxon>
        <taxon>Caryophanaceae</taxon>
        <taxon>Rummeliibacillus</taxon>
    </lineage>
</organism>
<evidence type="ECO:0000313" key="3">
    <source>
        <dbReference type="Proteomes" id="UP000076021"/>
    </source>
</evidence>
<feature type="transmembrane region" description="Helical" evidence="1">
    <location>
        <begin position="34"/>
        <end position="52"/>
    </location>
</feature>
<keyword evidence="3" id="KW-1185">Reference proteome</keyword>
<gene>
    <name evidence="2" type="ORF">ATY39_16510</name>
</gene>
<protein>
    <submittedName>
        <fullName evidence="2">Uncharacterized protein</fullName>
    </submittedName>
</protein>
<dbReference type="Proteomes" id="UP000076021">
    <property type="component" value="Chromosome"/>
</dbReference>
<keyword evidence="1" id="KW-0472">Membrane</keyword>
<proteinExistence type="predicted"/>
<dbReference type="KEGG" id="rst:ATY39_16510"/>
<name>A0A143HH88_9BACL</name>
<accession>A0A143HH88</accession>
<reference evidence="2 3" key="1">
    <citation type="journal article" date="2016" name="Genome Announc.">
        <title>Whole-Genome Sequence of Rummeliibacillus stabekisii Strain PP9 Isolated from Antarctic Soil.</title>
        <authorList>
            <person name="da Mota F.F."/>
            <person name="Vollu R.E."/>
            <person name="Jurelevicius D."/>
            <person name="Seldin L."/>
        </authorList>
    </citation>
    <scope>NUCLEOTIDE SEQUENCE [LARGE SCALE GENOMIC DNA]</scope>
    <source>
        <strain evidence="2 3">PP9</strain>
    </source>
</reference>
<feature type="transmembrane region" description="Helical" evidence="1">
    <location>
        <begin position="64"/>
        <end position="88"/>
    </location>
</feature>
<evidence type="ECO:0000256" key="1">
    <source>
        <dbReference type="SAM" id="Phobius"/>
    </source>
</evidence>
<feature type="transmembrane region" description="Helical" evidence="1">
    <location>
        <begin position="6"/>
        <end position="25"/>
    </location>
</feature>
<dbReference type="AlphaFoldDB" id="A0A143HH88"/>
<dbReference type="RefSeq" id="WP_066791635.1">
    <property type="nucleotide sequence ID" value="NZ_JBIDDJ010000001.1"/>
</dbReference>
<sequence>MNIYMLIISSIFLLFIAGNAFYVTFKRFKEDDDFILNTLDWIDSLFSVLLFISEKLTTTKYHIVIFKMLSFIFGLIFLGFTVLLWFLFI</sequence>
<evidence type="ECO:0000313" key="2">
    <source>
        <dbReference type="EMBL" id="AMX00837.1"/>
    </source>
</evidence>
<dbReference type="EMBL" id="CP014806">
    <property type="protein sequence ID" value="AMX00837.1"/>
    <property type="molecule type" value="Genomic_DNA"/>
</dbReference>
<keyword evidence="1" id="KW-0812">Transmembrane</keyword>
<keyword evidence="1" id="KW-1133">Transmembrane helix</keyword>
<reference evidence="3" key="2">
    <citation type="submission" date="2016-03" db="EMBL/GenBank/DDBJ databases">
        <authorList>
            <person name="Ploux O."/>
        </authorList>
    </citation>
    <scope>NUCLEOTIDE SEQUENCE [LARGE SCALE GENOMIC DNA]</scope>
    <source>
        <strain evidence="3">PP9</strain>
    </source>
</reference>